<gene>
    <name evidence="9" type="ordered locus">GFO_1921</name>
</gene>
<dbReference type="Pfam" id="PF04239">
    <property type="entry name" value="DUF421"/>
    <property type="match status" value="1"/>
</dbReference>
<comment type="similarity">
    <text evidence="2">Belongs to the UPF0702 family.</text>
</comment>
<evidence type="ECO:0000313" key="10">
    <source>
        <dbReference type="Proteomes" id="UP000000755"/>
    </source>
</evidence>
<dbReference type="EMBL" id="CU207366">
    <property type="protein sequence ID" value="CAL66886.1"/>
    <property type="molecule type" value="Genomic_DNA"/>
</dbReference>
<proteinExistence type="inferred from homology"/>
<dbReference type="STRING" id="411154.GFO_1921"/>
<evidence type="ECO:0000256" key="7">
    <source>
        <dbReference type="SAM" id="Phobius"/>
    </source>
</evidence>
<dbReference type="HOGENOM" id="CLU_077149_3_3_10"/>
<evidence type="ECO:0000259" key="8">
    <source>
        <dbReference type="Pfam" id="PF04239"/>
    </source>
</evidence>
<dbReference type="PANTHER" id="PTHR34582:SF6">
    <property type="entry name" value="UPF0702 TRANSMEMBRANE PROTEIN YCAP"/>
    <property type="match status" value="1"/>
</dbReference>
<comment type="subcellular location">
    <subcellularLocation>
        <location evidence="1">Cell membrane</location>
        <topology evidence="1">Multi-pass membrane protein</topology>
    </subcellularLocation>
</comment>
<evidence type="ECO:0000256" key="4">
    <source>
        <dbReference type="ARBA" id="ARBA00022692"/>
    </source>
</evidence>
<accession>A0M2P1</accession>
<keyword evidence="3" id="KW-1003">Cell membrane</keyword>
<keyword evidence="6 7" id="KW-0472">Membrane</keyword>
<keyword evidence="4 7" id="KW-0812">Transmembrane</keyword>
<dbReference type="KEGG" id="gfo:GFO_1921"/>
<reference evidence="9 10" key="1">
    <citation type="journal article" date="2006" name="Environ. Microbiol.">
        <title>Whole genome analysis of the marine Bacteroidetes'Gramella forsetii' reveals adaptations to degradation of polymeric organic matter.</title>
        <authorList>
            <person name="Bauer M."/>
            <person name="Kube M."/>
            <person name="Teeling H."/>
            <person name="Richter M."/>
            <person name="Lombardot T."/>
            <person name="Allers E."/>
            <person name="Wuerdemann C.A."/>
            <person name="Quast C."/>
            <person name="Kuhl H."/>
            <person name="Knaust F."/>
            <person name="Woebken D."/>
            <person name="Bischof K."/>
            <person name="Mussmann M."/>
            <person name="Choudhuri J.V."/>
            <person name="Meyer F."/>
            <person name="Reinhardt R."/>
            <person name="Amann R.I."/>
            <person name="Gloeckner F.O."/>
        </authorList>
    </citation>
    <scope>NUCLEOTIDE SEQUENCE [LARGE SCALE GENOMIC DNA]</scope>
    <source>
        <strain evidence="9 10">KT0803</strain>
    </source>
</reference>
<dbReference type="Gene3D" id="3.30.240.20">
    <property type="entry name" value="bsu07140 like domains"/>
    <property type="match status" value="1"/>
</dbReference>
<evidence type="ECO:0000313" key="9">
    <source>
        <dbReference type="EMBL" id="CAL66886.1"/>
    </source>
</evidence>
<evidence type="ECO:0000256" key="2">
    <source>
        <dbReference type="ARBA" id="ARBA00006448"/>
    </source>
</evidence>
<dbReference type="GO" id="GO:0005886">
    <property type="term" value="C:plasma membrane"/>
    <property type="evidence" value="ECO:0007669"/>
    <property type="project" value="UniProtKB-SubCell"/>
</dbReference>
<dbReference type="PANTHER" id="PTHR34582">
    <property type="entry name" value="UPF0702 TRANSMEMBRANE PROTEIN YCAP"/>
    <property type="match status" value="1"/>
</dbReference>
<dbReference type="RefSeq" id="WP_011709793.1">
    <property type="nucleotide sequence ID" value="NC_008571.1"/>
</dbReference>
<dbReference type="InterPro" id="IPR023090">
    <property type="entry name" value="UPF0702_alpha/beta_dom_sf"/>
</dbReference>
<name>A0M2P1_CHRFK</name>
<feature type="domain" description="YetF C-terminal" evidence="8">
    <location>
        <begin position="89"/>
        <end position="158"/>
    </location>
</feature>
<evidence type="ECO:0000256" key="5">
    <source>
        <dbReference type="ARBA" id="ARBA00022989"/>
    </source>
</evidence>
<protein>
    <submittedName>
        <fullName evidence="9">Membrane protein containing DUF421</fullName>
    </submittedName>
</protein>
<sequence>MEKWFELSLDTVIAIFISCIGVYIAIIFFTRIFGKRSFSKMSSFDFAMTVAVGSMIASTVLTKSVSLEHGIAGLFFIYLLQLIAAYLRRWKIFQNLIDNTPLLLMEGDNILFENLKKARVTESDLRSKLREANVMQLDQVKAVIFETTGDIVVLHTDQDRLVLDKWLLKDVDRK</sequence>
<evidence type="ECO:0000256" key="6">
    <source>
        <dbReference type="ARBA" id="ARBA00023136"/>
    </source>
</evidence>
<dbReference type="AlphaFoldDB" id="A0M2P1"/>
<evidence type="ECO:0000256" key="1">
    <source>
        <dbReference type="ARBA" id="ARBA00004651"/>
    </source>
</evidence>
<dbReference type="InterPro" id="IPR007353">
    <property type="entry name" value="DUF421"/>
</dbReference>
<keyword evidence="5 7" id="KW-1133">Transmembrane helix</keyword>
<dbReference type="Proteomes" id="UP000000755">
    <property type="component" value="Chromosome"/>
</dbReference>
<evidence type="ECO:0000256" key="3">
    <source>
        <dbReference type="ARBA" id="ARBA00022475"/>
    </source>
</evidence>
<dbReference type="eggNOG" id="COG2323">
    <property type="taxonomic scope" value="Bacteria"/>
</dbReference>
<feature type="transmembrane region" description="Helical" evidence="7">
    <location>
        <begin position="71"/>
        <end position="87"/>
    </location>
</feature>
<feature type="transmembrane region" description="Helical" evidence="7">
    <location>
        <begin position="12"/>
        <end position="34"/>
    </location>
</feature>
<organism evidence="9 10">
    <name type="scientific">Christiangramia forsetii (strain DSM 17595 / CGMCC 1.15422 / KT0803)</name>
    <name type="common">Gramella forsetii</name>
    <dbReference type="NCBI Taxonomy" id="411154"/>
    <lineage>
        <taxon>Bacteria</taxon>
        <taxon>Pseudomonadati</taxon>
        <taxon>Bacteroidota</taxon>
        <taxon>Flavobacteriia</taxon>
        <taxon>Flavobacteriales</taxon>
        <taxon>Flavobacteriaceae</taxon>
        <taxon>Christiangramia</taxon>
    </lineage>
</organism>
<dbReference type="OrthoDB" id="9793799at2"/>